<dbReference type="PANTHER" id="PTHR43735:SF2">
    <property type="entry name" value="FE-REGULATED PROTEIN 8"/>
    <property type="match status" value="1"/>
</dbReference>
<dbReference type="GO" id="GO:0050660">
    <property type="term" value="F:flavin adenine dinucleotide binding"/>
    <property type="evidence" value="ECO:0007669"/>
    <property type="project" value="TreeGrafter"/>
</dbReference>
<reference evidence="2 3" key="1">
    <citation type="submission" date="2014-04" db="EMBL/GenBank/DDBJ databases">
        <authorList>
            <consortium name="DOE Joint Genome Institute"/>
            <person name="Kuo A."/>
            <person name="Gay G."/>
            <person name="Dore J."/>
            <person name="Kohler A."/>
            <person name="Nagy L.G."/>
            <person name="Floudas D."/>
            <person name="Copeland A."/>
            <person name="Barry K.W."/>
            <person name="Cichocki N."/>
            <person name="Veneault-Fourrey C."/>
            <person name="LaButti K."/>
            <person name="Lindquist E.A."/>
            <person name="Lipzen A."/>
            <person name="Lundell T."/>
            <person name="Morin E."/>
            <person name="Murat C."/>
            <person name="Sun H."/>
            <person name="Tunlid A."/>
            <person name="Henrissat B."/>
            <person name="Grigoriev I.V."/>
            <person name="Hibbett D.S."/>
            <person name="Martin F."/>
            <person name="Nordberg H.P."/>
            <person name="Cantor M.N."/>
            <person name="Hua S.X."/>
        </authorList>
    </citation>
    <scope>NUCLEOTIDE SEQUENCE [LARGE SCALE GENOMIC DNA]</scope>
    <source>
        <strain evidence="3">h7</strain>
    </source>
</reference>
<evidence type="ECO:0000313" key="2">
    <source>
        <dbReference type="EMBL" id="KIM43927.1"/>
    </source>
</evidence>
<evidence type="ECO:0000313" key="3">
    <source>
        <dbReference type="Proteomes" id="UP000053424"/>
    </source>
</evidence>
<dbReference type="SUPFAM" id="SSF51905">
    <property type="entry name" value="FAD/NAD(P)-binding domain"/>
    <property type="match status" value="1"/>
</dbReference>
<dbReference type="GO" id="GO:0005737">
    <property type="term" value="C:cytoplasm"/>
    <property type="evidence" value="ECO:0007669"/>
    <property type="project" value="TreeGrafter"/>
</dbReference>
<dbReference type="Gene3D" id="3.50.50.60">
    <property type="entry name" value="FAD/NAD(P)-binding domain"/>
    <property type="match status" value="2"/>
</dbReference>
<accession>A0A0C2YSA8</accession>
<feature type="domain" description="FAD/NAD(P)-binding" evidence="1">
    <location>
        <begin position="13"/>
        <end position="354"/>
    </location>
</feature>
<dbReference type="OrthoDB" id="202203at2759"/>
<dbReference type="STRING" id="686832.A0A0C2YSA8"/>
<reference evidence="3" key="2">
    <citation type="submission" date="2015-01" db="EMBL/GenBank/DDBJ databases">
        <title>Evolutionary Origins and Diversification of the Mycorrhizal Mutualists.</title>
        <authorList>
            <consortium name="DOE Joint Genome Institute"/>
            <consortium name="Mycorrhizal Genomics Consortium"/>
            <person name="Kohler A."/>
            <person name="Kuo A."/>
            <person name="Nagy L.G."/>
            <person name="Floudas D."/>
            <person name="Copeland A."/>
            <person name="Barry K.W."/>
            <person name="Cichocki N."/>
            <person name="Veneault-Fourrey C."/>
            <person name="LaButti K."/>
            <person name="Lindquist E.A."/>
            <person name="Lipzen A."/>
            <person name="Lundell T."/>
            <person name="Morin E."/>
            <person name="Murat C."/>
            <person name="Riley R."/>
            <person name="Ohm R."/>
            <person name="Sun H."/>
            <person name="Tunlid A."/>
            <person name="Henrissat B."/>
            <person name="Grigoriev I.V."/>
            <person name="Hibbett D.S."/>
            <person name="Martin F."/>
        </authorList>
    </citation>
    <scope>NUCLEOTIDE SEQUENCE [LARGE SCALE GENOMIC DNA]</scope>
    <source>
        <strain evidence="3">h7</strain>
    </source>
</reference>
<gene>
    <name evidence="2" type="ORF">M413DRAFT_442995</name>
</gene>
<protein>
    <recommendedName>
        <fullName evidence="1">FAD/NAD(P)-binding domain-containing protein</fullName>
    </recommendedName>
</protein>
<dbReference type="Gene3D" id="3.50.50.100">
    <property type="match status" value="1"/>
</dbReference>
<proteinExistence type="predicted"/>
<dbReference type="AlphaFoldDB" id="A0A0C2YSA8"/>
<evidence type="ECO:0000259" key="1">
    <source>
        <dbReference type="Pfam" id="PF07992"/>
    </source>
</evidence>
<dbReference type="PANTHER" id="PTHR43735">
    <property type="entry name" value="APOPTOSIS-INDUCING FACTOR 1"/>
    <property type="match status" value="1"/>
</dbReference>
<dbReference type="Pfam" id="PF07992">
    <property type="entry name" value="Pyr_redox_2"/>
    <property type="match status" value="1"/>
</dbReference>
<dbReference type="EMBL" id="KN831774">
    <property type="protein sequence ID" value="KIM43927.1"/>
    <property type="molecule type" value="Genomic_DNA"/>
</dbReference>
<dbReference type="InterPro" id="IPR023753">
    <property type="entry name" value="FAD/NAD-binding_dom"/>
</dbReference>
<dbReference type="GO" id="GO:0004174">
    <property type="term" value="F:electron-transferring-flavoprotein dehydrogenase activity"/>
    <property type="evidence" value="ECO:0007669"/>
    <property type="project" value="TreeGrafter"/>
</dbReference>
<dbReference type="PRINTS" id="PR00368">
    <property type="entry name" value="FADPNR"/>
</dbReference>
<dbReference type="HOGENOM" id="CLU_019845_0_1_1"/>
<sequence length="452" mass="48681">MGGGITPNKDTKTVVVLGAAYGGAHAAQVLAAGVPEGWKVILIDRNSHANHVYVMPRFAVLPGHEYKAFIPYTKVFLQDTPKPEHVFLRAQVISIRPNHITLSRSFPELGIPTPDIAFDYAVYALGSHLPPPLNLWGSSTPEKEGAPMSPYGGLKSEACSWFKEKQKIIEAAPTILVVGGGALGIQFATDIKGVYPTKTVTLLHSRLRLLPRFDEKMHDEILSTCETMDIELILGERLDLTSIENGKAKVNALGQKVVRTVTGREIAADLLLLCTGQSPNTGMIKAMDPATVNESNGLVRVLKTMQISTSRTNAEDVTSALAKLSVEQTASEESKIQSTPYPHIFAIGDAADAFGAIPAGHNAYAQGEVAAKNIIKLIKNATLASEVDHIPESLEEYTPSAPAIKVSLGLSKSVYQVGPQIGVKTDGQPDLQAALIWPFFGIKVEKDEDMYL</sequence>
<name>A0A0C2YSA8_HEBCY</name>
<organism evidence="2 3">
    <name type="scientific">Hebeloma cylindrosporum</name>
    <dbReference type="NCBI Taxonomy" id="76867"/>
    <lineage>
        <taxon>Eukaryota</taxon>
        <taxon>Fungi</taxon>
        <taxon>Dikarya</taxon>
        <taxon>Basidiomycota</taxon>
        <taxon>Agaricomycotina</taxon>
        <taxon>Agaricomycetes</taxon>
        <taxon>Agaricomycetidae</taxon>
        <taxon>Agaricales</taxon>
        <taxon>Agaricineae</taxon>
        <taxon>Hymenogastraceae</taxon>
        <taxon>Hebeloma</taxon>
    </lineage>
</organism>
<dbReference type="PRINTS" id="PR00411">
    <property type="entry name" value="PNDRDTASEI"/>
</dbReference>
<dbReference type="InterPro" id="IPR036188">
    <property type="entry name" value="FAD/NAD-bd_sf"/>
</dbReference>
<dbReference type="Proteomes" id="UP000053424">
    <property type="component" value="Unassembled WGS sequence"/>
</dbReference>
<keyword evidence="3" id="KW-1185">Reference proteome</keyword>